<gene>
    <name evidence="5" type="ORF">I602_2200</name>
    <name evidence="6" type="ORF">SAMN05444353_1974</name>
</gene>
<dbReference type="GO" id="GO:0005829">
    <property type="term" value="C:cytosol"/>
    <property type="evidence" value="ECO:0007669"/>
    <property type="project" value="UniProtKB-ARBA"/>
</dbReference>
<dbReference type="PANTHER" id="PTHR22893:SF91">
    <property type="entry name" value="NADPH DEHYDROGENASE 2-RELATED"/>
    <property type="match status" value="1"/>
</dbReference>
<feature type="domain" description="NADH:flavin oxidoreductase/NADH oxidase N-terminal" evidence="4">
    <location>
        <begin position="13"/>
        <end position="339"/>
    </location>
</feature>
<dbReference type="PANTHER" id="PTHR22893">
    <property type="entry name" value="NADH OXIDOREDUCTASE-RELATED"/>
    <property type="match status" value="1"/>
</dbReference>
<keyword evidence="8" id="KW-1185">Reference proteome</keyword>
<dbReference type="InterPro" id="IPR001155">
    <property type="entry name" value="OxRdtase_FMN_N"/>
</dbReference>
<protein>
    <submittedName>
        <fullName evidence="6">N-ethylmaleimide reductase</fullName>
    </submittedName>
    <submittedName>
        <fullName evidence="5">NADH:flavin oxidoreductase/NADH oxidase family protein</fullName>
    </submittedName>
</protein>
<dbReference type="CDD" id="cd02933">
    <property type="entry name" value="OYE_like_FMN"/>
    <property type="match status" value="1"/>
</dbReference>
<dbReference type="STRING" id="1300348.I602_2200"/>
<dbReference type="InterPro" id="IPR045247">
    <property type="entry name" value="Oye-like"/>
</dbReference>
<keyword evidence="3" id="KW-0560">Oxidoreductase</keyword>
<evidence type="ECO:0000259" key="4">
    <source>
        <dbReference type="Pfam" id="PF00724"/>
    </source>
</evidence>
<evidence type="ECO:0000256" key="2">
    <source>
        <dbReference type="ARBA" id="ARBA00005979"/>
    </source>
</evidence>
<dbReference type="EMBL" id="FNUE01000002">
    <property type="protein sequence ID" value="SEE49509.1"/>
    <property type="molecule type" value="Genomic_DNA"/>
</dbReference>
<dbReference type="SUPFAM" id="SSF51395">
    <property type="entry name" value="FMN-linked oxidoreductases"/>
    <property type="match status" value="1"/>
</dbReference>
<dbReference type="AlphaFoldDB" id="A0A0N0UNV9"/>
<comment type="similarity">
    <text evidence="2">Belongs to the NADH:flavin oxidoreductase/NADH oxidase family.</text>
</comment>
<dbReference type="GO" id="GO:0010181">
    <property type="term" value="F:FMN binding"/>
    <property type="evidence" value="ECO:0007669"/>
    <property type="project" value="InterPro"/>
</dbReference>
<sequence>MTKEFLLQNFNNITDLPLNNRVVMAPMTRSRANNKGNVPTDDLHGVYYEQRASAGLIITEGSQVSERAVGYINTPGIYSKQQVEGWKKVTKRVHAKGGKIFIQLWHVGRISHPDFHDGELPLAPSALNANETVYTPEGEKNTVTPKAMTKDDINQTIEDIKNAAVNAIKAGFDGVEIHSSNGYLFHQFFNKTSNVREDEYGGSIENRARFFFEVLDAVKEAIPEKKIGVRFNPSLHGIFGMELDEETIPTFEYIMKKLNDYKLAYVHLSEPFNDVSDVEYAVENIAEHFRPIYNGTIIINAGFNQKSANKVIEEGNADLVAFGKPFISNPDLVERFDRNQDLADWNQDTFYTPGKEGYTDYPKLEVNKQ</sequence>
<dbReference type="PATRIC" id="fig|1300348.6.peg.2201"/>
<reference evidence="5 7" key="1">
    <citation type="submission" date="2015-07" db="EMBL/GenBank/DDBJ databases">
        <title>Genome of Polaribacter dokdonenesis DSW-5, isolated from seawater off Dokdo in Korea.</title>
        <authorList>
            <person name="Yoon K."/>
            <person name="Song J.Y."/>
            <person name="Kim J.F."/>
        </authorList>
    </citation>
    <scope>NUCLEOTIDE SEQUENCE [LARGE SCALE GENOMIC DNA]</scope>
    <source>
        <strain evidence="5 7">DSW-5</strain>
    </source>
</reference>
<dbReference type="RefSeq" id="WP_053974727.1">
    <property type="nucleotide sequence ID" value="NZ_FNUE01000002.1"/>
</dbReference>
<dbReference type="Proteomes" id="UP000183071">
    <property type="component" value="Unassembled WGS sequence"/>
</dbReference>
<dbReference type="EMBL" id="LGBR01000001">
    <property type="protein sequence ID" value="KOY52640.1"/>
    <property type="molecule type" value="Genomic_DNA"/>
</dbReference>
<evidence type="ECO:0000256" key="3">
    <source>
        <dbReference type="ARBA" id="ARBA00023002"/>
    </source>
</evidence>
<evidence type="ECO:0000313" key="7">
    <source>
        <dbReference type="Proteomes" id="UP000037716"/>
    </source>
</evidence>
<comment type="cofactor">
    <cofactor evidence="1">
        <name>FMN</name>
        <dbReference type="ChEBI" id="CHEBI:58210"/>
    </cofactor>
</comment>
<evidence type="ECO:0000313" key="8">
    <source>
        <dbReference type="Proteomes" id="UP000183071"/>
    </source>
</evidence>
<reference evidence="6 8" key="2">
    <citation type="submission" date="2016-10" db="EMBL/GenBank/DDBJ databases">
        <authorList>
            <person name="Varghese N."/>
            <person name="Submissions S."/>
        </authorList>
    </citation>
    <scope>NUCLEOTIDE SEQUENCE [LARGE SCALE GENOMIC DNA]</scope>
    <source>
        <strain evidence="6 8">DSW-5</strain>
    </source>
</reference>
<evidence type="ECO:0000313" key="6">
    <source>
        <dbReference type="EMBL" id="SEE49509.1"/>
    </source>
</evidence>
<comment type="caution">
    <text evidence="5">The sequence shown here is derived from an EMBL/GenBank/DDBJ whole genome shotgun (WGS) entry which is preliminary data.</text>
</comment>
<dbReference type="Gene3D" id="3.20.20.70">
    <property type="entry name" value="Aldolase class I"/>
    <property type="match status" value="1"/>
</dbReference>
<proteinExistence type="inferred from homology"/>
<evidence type="ECO:0000256" key="1">
    <source>
        <dbReference type="ARBA" id="ARBA00001917"/>
    </source>
</evidence>
<dbReference type="Proteomes" id="UP000037716">
    <property type="component" value="Unassembled WGS sequence"/>
</dbReference>
<dbReference type="OrthoDB" id="9772736at2"/>
<organism evidence="5 7">
    <name type="scientific">Polaribacter dokdonensis DSW-5</name>
    <dbReference type="NCBI Taxonomy" id="1300348"/>
    <lineage>
        <taxon>Bacteria</taxon>
        <taxon>Pseudomonadati</taxon>
        <taxon>Bacteroidota</taxon>
        <taxon>Flavobacteriia</taxon>
        <taxon>Flavobacteriales</taxon>
        <taxon>Flavobacteriaceae</taxon>
    </lineage>
</organism>
<name>A0A0N0UNV9_9FLAO</name>
<dbReference type="Pfam" id="PF00724">
    <property type="entry name" value="Oxidored_FMN"/>
    <property type="match status" value="1"/>
</dbReference>
<evidence type="ECO:0000313" key="5">
    <source>
        <dbReference type="EMBL" id="KOY52640.1"/>
    </source>
</evidence>
<accession>A0A0N0UNV9</accession>
<dbReference type="GO" id="GO:0016628">
    <property type="term" value="F:oxidoreductase activity, acting on the CH-CH group of donors, NAD or NADP as acceptor"/>
    <property type="evidence" value="ECO:0007669"/>
    <property type="project" value="UniProtKB-ARBA"/>
</dbReference>
<dbReference type="FunFam" id="3.20.20.70:FF:000059">
    <property type="entry name" value="N-ethylmaleimide reductase, FMN-linked"/>
    <property type="match status" value="1"/>
</dbReference>
<dbReference type="InterPro" id="IPR013785">
    <property type="entry name" value="Aldolase_TIM"/>
</dbReference>